<dbReference type="InterPro" id="IPR046030">
    <property type="entry name" value="DUF5988"/>
</dbReference>
<dbReference type="EMBL" id="MH005229">
    <property type="protein sequence ID" value="AYW35134.1"/>
    <property type="molecule type" value="Genomic_DNA"/>
</dbReference>
<dbReference type="Pfam" id="PF19450">
    <property type="entry name" value="DUF5988"/>
    <property type="match status" value="1"/>
</dbReference>
<organism evidence="1">
    <name type="scientific">Actinomadura sp. XM-4-3</name>
    <dbReference type="NCBI Taxonomy" id="1430130"/>
    <lineage>
        <taxon>Bacteria</taxon>
        <taxon>Bacillati</taxon>
        <taxon>Actinomycetota</taxon>
        <taxon>Actinomycetes</taxon>
        <taxon>Streptosporangiales</taxon>
        <taxon>Thermomonosporaceae</taxon>
        <taxon>Actinomadura</taxon>
    </lineage>
</organism>
<evidence type="ECO:0000313" key="1">
    <source>
        <dbReference type="EMBL" id="AYW35134.1"/>
    </source>
</evidence>
<reference evidence="1" key="1">
    <citation type="submission" date="2018-02" db="EMBL/GenBank/DDBJ databases">
        <authorList>
            <person name="Zhang L."/>
        </authorList>
    </citation>
    <scope>NUCLEOTIDE SEQUENCE</scope>
    <source>
        <strain evidence="1">XM-4-3</strain>
    </source>
</reference>
<name>A0A3G5EAP7_9ACTN</name>
<accession>A0A3G5EAP7</accession>
<proteinExistence type="predicted"/>
<protein>
    <submittedName>
        <fullName evidence="1">Uncharacterized protein</fullName>
    </submittedName>
</protein>
<sequence>MDISGEPGSGAEFVDVELVGGPSGAPTRVAVPASAVADGKLKVQRSGGYDHYERAQSGDRGQVPVFTWSTRTKIAE</sequence>
<dbReference type="AlphaFoldDB" id="A0A3G5EAP7"/>